<protein>
    <submittedName>
        <fullName evidence="2">Uncharacterized protein</fullName>
    </submittedName>
</protein>
<dbReference type="EMBL" id="JAAVTX010000001">
    <property type="protein sequence ID" value="NKE43645.1"/>
    <property type="molecule type" value="Genomic_DNA"/>
</dbReference>
<name>A0ABX1ESP4_9PROT</name>
<keyword evidence="1" id="KW-0732">Signal</keyword>
<reference evidence="2 3" key="1">
    <citation type="submission" date="2020-03" db="EMBL/GenBank/DDBJ databases">
        <title>Roseomonas selenitidurans sp. nov. isolated from soil.</title>
        <authorList>
            <person name="Liu H."/>
        </authorList>
    </citation>
    <scope>NUCLEOTIDE SEQUENCE [LARGE SCALE GENOMIC DNA]</scope>
    <source>
        <strain evidence="2 3">JCM 15073</strain>
    </source>
</reference>
<evidence type="ECO:0000313" key="3">
    <source>
        <dbReference type="Proteomes" id="UP000765160"/>
    </source>
</evidence>
<evidence type="ECO:0000256" key="1">
    <source>
        <dbReference type="SAM" id="SignalP"/>
    </source>
</evidence>
<keyword evidence="3" id="KW-1185">Reference proteome</keyword>
<feature type="signal peptide" evidence="1">
    <location>
        <begin position="1"/>
        <end position="27"/>
    </location>
</feature>
<sequence length="269" mass="28225">MKPAPSRRGILAAAPAALLLPAAPASVALPVPPAPAPMALPEADGRLFALRTTAFIAMDAHEAAHAAWTEAEEARDRTRQPEARAAEDAAWGEYEAALLDMADIPAAGLVGLAAKMSATLAYADPEGGQNYVEFELLASAAEDAARLLDDLALPDPPERPAASPDAELLILWDRWCEVGERMQAAEARLRELAEGAGGLPFFAPPVQALVVQQAALAEERRQVLATIAERPAVTRSGREAKAEILGSYVTGRDDAVSCLAASLVRDVLG</sequence>
<gene>
    <name evidence="2" type="ORF">HB662_02575</name>
</gene>
<evidence type="ECO:0000313" key="2">
    <source>
        <dbReference type="EMBL" id="NKE43645.1"/>
    </source>
</evidence>
<feature type="chain" id="PRO_5045500262" evidence="1">
    <location>
        <begin position="28"/>
        <end position="269"/>
    </location>
</feature>
<dbReference type="RefSeq" id="WP_168046813.1">
    <property type="nucleotide sequence ID" value="NZ_JAATJR010000001.1"/>
</dbReference>
<comment type="caution">
    <text evidence="2">The sequence shown here is derived from an EMBL/GenBank/DDBJ whole genome shotgun (WGS) entry which is preliminary data.</text>
</comment>
<dbReference type="Proteomes" id="UP000765160">
    <property type="component" value="Unassembled WGS sequence"/>
</dbReference>
<accession>A0ABX1ESP4</accession>
<dbReference type="InterPro" id="IPR006311">
    <property type="entry name" value="TAT_signal"/>
</dbReference>
<proteinExistence type="predicted"/>
<dbReference type="PROSITE" id="PS51318">
    <property type="entry name" value="TAT"/>
    <property type="match status" value="1"/>
</dbReference>
<organism evidence="2 3">
    <name type="scientific">Falsiroseomonas frigidaquae</name>
    <dbReference type="NCBI Taxonomy" id="487318"/>
    <lineage>
        <taxon>Bacteria</taxon>
        <taxon>Pseudomonadati</taxon>
        <taxon>Pseudomonadota</taxon>
        <taxon>Alphaproteobacteria</taxon>
        <taxon>Acetobacterales</taxon>
        <taxon>Roseomonadaceae</taxon>
        <taxon>Falsiroseomonas</taxon>
    </lineage>
</organism>